<accession>A0ABV1P349</accession>
<dbReference type="RefSeq" id="WP_349805495.1">
    <property type="nucleotide sequence ID" value="NZ_JBEGDP010000030.1"/>
</dbReference>
<sequence length="224" mass="22886">MKIVRPAAGLAAVVLLGSGLAGCGVADTPIRPGVAATVGDEDITLSEVDTYAADTCELLESNEGQAPIAGAAFRDQVLYSLVLGSMAEQIGADYDVDVAAARRQVEQTTREGLTGADPDLVDDVLPVFSGPDLFTAVLNSAVTSQVEEGTSGEEAQAAATELVQQWQDDNGVETNPRFASIDVASQEAGSVPELSVPVGEAATALDGELTPEQVAALPASQRCG</sequence>
<gene>
    <name evidence="2" type="ORF">V6R90_18070</name>
</gene>
<reference evidence="2 3" key="1">
    <citation type="submission" date="2024-02" db="EMBL/GenBank/DDBJ databases">
        <title>Full genome sequence of Nocardioides kribbensis.</title>
        <authorList>
            <person name="Poletto B.L."/>
            <person name="Silva G."/>
            <person name="Galante D."/>
            <person name="Campos K.R."/>
            <person name="Santos M.B.N."/>
            <person name="Sacchi C.T."/>
        </authorList>
    </citation>
    <scope>NUCLEOTIDE SEQUENCE [LARGE SCALE GENOMIC DNA]</scope>
    <source>
        <strain evidence="2 3">O4R</strain>
    </source>
</reference>
<dbReference type="InterPro" id="IPR027304">
    <property type="entry name" value="Trigger_fact/SurA_dom_sf"/>
</dbReference>
<name>A0ABV1P349_9ACTN</name>
<dbReference type="PROSITE" id="PS51257">
    <property type="entry name" value="PROKAR_LIPOPROTEIN"/>
    <property type="match status" value="1"/>
</dbReference>
<comment type="caution">
    <text evidence="2">The sequence shown here is derived from an EMBL/GenBank/DDBJ whole genome shotgun (WGS) entry which is preliminary data.</text>
</comment>
<keyword evidence="1" id="KW-0732">Signal</keyword>
<organism evidence="2 3">
    <name type="scientific">Nocardioides kribbensis</name>
    <dbReference type="NCBI Taxonomy" id="305517"/>
    <lineage>
        <taxon>Bacteria</taxon>
        <taxon>Bacillati</taxon>
        <taxon>Actinomycetota</taxon>
        <taxon>Actinomycetes</taxon>
        <taxon>Propionibacteriales</taxon>
        <taxon>Nocardioidaceae</taxon>
        <taxon>Nocardioides</taxon>
    </lineage>
</organism>
<dbReference type="Proteomes" id="UP001482520">
    <property type="component" value="Unassembled WGS sequence"/>
</dbReference>
<keyword evidence="3" id="KW-1185">Reference proteome</keyword>
<evidence type="ECO:0000313" key="3">
    <source>
        <dbReference type="Proteomes" id="UP001482520"/>
    </source>
</evidence>
<feature type="chain" id="PRO_5045335122" evidence="1">
    <location>
        <begin position="22"/>
        <end position="224"/>
    </location>
</feature>
<dbReference type="SUPFAM" id="SSF109998">
    <property type="entry name" value="Triger factor/SurA peptide-binding domain-like"/>
    <property type="match status" value="1"/>
</dbReference>
<evidence type="ECO:0000256" key="1">
    <source>
        <dbReference type="SAM" id="SignalP"/>
    </source>
</evidence>
<dbReference type="EMBL" id="JBEGDP010000030">
    <property type="protein sequence ID" value="MEQ7849186.1"/>
    <property type="molecule type" value="Genomic_DNA"/>
</dbReference>
<protein>
    <submittedName>
        <fullName evidence="2">Uncharacterized protein</fullName>
    </submittedName>
</protein>
<evidence type="ECO:0000313" key="2">
    <source>
        <dbReference type="EMBL" id="MEQ7849186.1"/>
    </source>
</evidence>
<feature type="signal peptide" evidence="1">
    <location>
        <begin position="1"/>
        <end position="21"/>
    </location>
</feature>
<proteinExistence type="predicted"/>